<dbReference type="GO" id="GO:0071013">
    <property type="term" value="C:catalytic step 2 spliceosome"/>
    <property type="evidence" value="ECO:0007669"/>
    <property type="project" value="TreeGrafter"/>
</dbReference>
<dbReference type="Pfam" id="PF01805">
    <property type="entry name" value="Surp"/>
    <property type="match status" value="1"/>
</dbReference>
<gene>
    <name evidence="3" type="ORF">CUNI_LOCUS4550</name>
</gene>
<dbReference type="InterPro" id="IPR035967">
    <property type="entry name" value="SWAP/Surp_sf"/>
</dbReference>
<dbReference type="GO" id="GO:0005686">
    <property type="term" value="C:U2 snRNP"/>
    <property type="evidence" value="ECO:0007669"/>
    <property type="project" value="TreeGrafter"/>
</dbReference>
<organism evidence="3 4">
    <name type="scientific">Candidula unifasciata</name>
    <dbReference type="NCBI Taxonomy" id="100452"/>
    <lineage>
        <taxon>Eukaryota</taxon>
        <taxon>Metazoa</taxon>
        <taxon>Spiralia</taxon>
        <taxon>Lophotrochozoa</taxon>
        <taxon>Mollusca</taxon>
        <taxon>Gastropoda</taxon>
        <taxon>Heterobranchia</taxon>
        <taxon>Euthyneura</taxon>
        <taxon>Panpulmonata</taxon>
        <taxon>Eupulmonata</taxon>
        <taxon>Stylommatophora</taxon>
        <taxon>Helicina</taxon>
        <taxon>Helicoidea</taxon>
        <taxon>Geomitridae</taxon>
        <taxon>Candidula</taxon>
    </lineage>
</organism>
<evidence type="ECO:0000313" key="4">
    <source>
        <dbReference type="Proteomes" id="UP000678393"/>
    </source>
</evidence>
<dbReference type="SUPFAM" id="SSF109905">
    <property type="entry name" value="Surp module (SWAP domain)"/>
    <property type="match status" value="1"/>
</dbReference>
<reference evidence="3" key="1">
    <citation type="submission" date="2021-04" db="EMBL/GenBank/DDBJ databases">
        <authorList>
            <consortium name="Molecular Ecology Group"/>
        </authorList>
    </citation>
    <scope>NUCLEOTIDE SEQUENCE</scope>
</reference>
<feature type="compositionally biased region" description="Low complexity" evidence="1">
    <location>
        <begin position="117"/>
        <end position="135"/>
    </location>
</feature>
<keyword evidence="4" id="KW-1185">Reference proteome</keyword>
<feature type="region of interest" description="Disordered" evidence="1">
    <location>
        <begin position="228"/>
        <end position="303"/>
    </location>
</feature>
<feature type="compositionally biased region" description="Polar residues" evidence="1">
    <location>
        <begin position="236"/>
        <end position="245"/>
    </location>
</feature>
<dbReference type="GO" id="GO:0045292">
    <property type="term" value="P:mRNA cis splicing, via spliceosome"/>
    <property type="evidence" value="ECO:0007669"/>
    <property type="project" value="InterPro"/>
</dbReference>
<dbReference type="PANTHER" id="PTHR15316:SF1">
    <property type="entry name" value="SPLICING FACTOR 3A SUBUNIT 1"/>
    <property type="match status" value="1"/>
</dbReference>
<dbReference type="EMBL" id="CAJHNH020000641">
    <property type="protein sequence ID" value="CAG5118992.1"/>
    <property type="molecule type" value="Genomic_DNA"/>
</dbReference>
<comment type="caution">
    <text evidence="3">The sequence shown here is derived from an EMBL/GenBank/DDBJ whole genome shotgun (WGS) entry which is preliminary data.</text>
</comment>
<protein>
    <recommendedName>
        <fullName evidence="2">SURP motif domain-containing protein</fullName>
    </recommendedName>
</protein>
<feature type="compositionally biased region" description="Polar residues" evidence="1">
    <location>
        <begin position="48"/>
        <end position="61"/>
    </location>
</feature>
<evidence type="ECO:0000259" key="2">
    <source>
        <dbReference type="PROSITE" id="PS50128"/>
    </source>
</evidence>
<feature type="non-terminal residue" evidence="3">
    <location>
        <position position="1"/>
    </location>
</feature>
<dbReference type="PROSITE" id="PS50128">
    <property type="entry name" value="SURP"/>
    <property type="match status" value="1"/>
</dbReference>
<sequence>MLKPIELPKVSINDTPYGALIQSIRRNTEASRISALEAAAAAAAQFPQDDQQTPAVVSHSVNPPPPGTEPVTLPTSALNGQAFVEQLYSQPPPPGTEGDDSSYYTASERKRRKRSSSSESSSSSSSSSSRSSGSSGKKRLPQKTKDDPPPRVEGPSPIQLPPPDVQPIIDRMAMYVAKNGVEFEMVVMNRKDPRFQFLNEYHVYFPFYRQMKDKYLQEFDRLRAEAEKEANEDKLGNNSQRSVSFSIKARQRDQEGGQPSGKARLFEYDSEEERQEGETTAEVTSGTATPPVKTQIEEDPQKE</sequence>
<dbReference type="SMART" id="SM00648">
    <property type="entry name" value="SWAP"/>
    <property type="match status" value="1"/>
</dbReference>
<dbReference type="GO" id="GO:0003723">
    <property type="term" value="F:RNA binding"/>
    <property type="evidence" value="ECO:0007669"/>
    <property type="project" value="InterPro"/>
</dbReference>
<feature type="domain" description="SURP motif" evidence="2">
    <location>
        <begin position="168"/>
        <end position="208"/>
    </location>
</feature>
<accession>A0A8S3YTS1</accession>
<evidence type="ECO:0000313" key="3">
    <source>
        <dbReference type="EMBL" id="CAG5118992.1"/>
    </source>
</evidence>
<dbReference type="PANTHER" id="PTHR15316">
    <property type="entry name" value="SPLICEOSOME ASSOCIATED PROTEIN 114/SWAP SPLICING FACTOR-RELATED"/>
    <property type="match status" value="1"/>
</dbReference>
<dbReference type="Gene3D" id="1.10.10.790">
    <property type="entry name" value="Surp module"/>
    <property type="match status" value="1"/>
</dbReference>
<name>A0A8S3YTS1_9EUPU</name>
<dbReference type="GO" id="GO:0071004">
    <property type="term" value="C:U2-type prespliceosome"/>
    <property type="evidence" value="ECO:0007669"/>
    <property type="project" value="TreeGrafter"/>
</dbReference>
<proteinExistence type="predicted"/>
<evidence type="ECO:0000256" key="1">
    <source>
        <dbReference type="SAM" id="MobiDB-lite"/>
    </source>
</evidence>
<dbReference type="Proteomes" id="UP000678393">
    <property type="component" value="Unassembled WGS sequence"/>
</dbReference>
<dbReference type="OrthoDB" id="5836667at2759"/>
<dbReference type="AlphaFoldDB" id="A0A8S3YTS1"/>
<dbReference type="InterPro" id="IPR000061">
    <property type="entry name" value="Surp"/>
</dbReference>
<dbReference type="GO" id="GO:0000381">
    <property type="term" value="P:regulation of alternative mRNA splicing, via spliceosome"/>
    <property type="evidence" value="ECO:0007669"/>
    <property type="project" value="TreeGrafter"/>
</dbReference>
<dbReference type="InterPro" id="IPR045146">
    <property type="entry name" value="SF3A1"/>
</dbReference>
<feature type="region of interest" description="Disordered" evidence="1">
    <location>
        <begin position="44"/>
        <end position="165"/>
    </location>
</feature>